<dbReference type="Proteomes" id="UP000234653">
    <property type="component" value="Chromosome"/>
</dbReference>
<sequence>MKKLYKLDRISVLGIFLIYLFMTIIKMLVADQNVAEMPQMGRYLKLGIFALVALIAFGVFYWVYTLLLKNNDHYKVTLLVNMSLCLAFVALLGTIVYLIAGKTNIWVSGIVGAIGFGGLGLLNWESLDVPQADKIKISVLTVIGFILTLV</sequence>
<reference evidence="2 3" key="1">
    <citation type="submission" date="2016-12" db="EMBL/GenBank/DDBJ databases">
        <title>The whole genome sequencing and assembly of Lactobacillus alimentarius DSM 20249T strain.</title>
        <authorList>
            <person name="Lee Y.-J."/>
            <person name="Yi H."/>
            <person name="Bahn Y.-S."/>
            <person name="Kim J.F."/>
            <person name="Lee D.-W."/>
        </authorList>
    </citation>
    <scope>NUCLEOTIDE SEQUENCE [LARGE SCALE GENOMIC DNA]</scope>
    <source>
        <strain evidence="2 3">DSM 20249</strain>
    </source>
</reference>
<keyword evidence="1" id="KW-0472">Membrane</keyword>
<keyword evidence="1" id="KW-0812">Transmembrane</keyword>
<dbReference type="EMBL" id="CP018867">
    <property type="protein sequence ID" value="AUI72251.1"/>
    <property type="molecule type" value="Genomic_DNA"/>
</dbReference>
<protein>
    <submittedName>
        <fullName evidence="2">Uncharacterized protein</fullName>
    </submittedName>
</protein>
<accession>A0A2K9HI70</accession>
<keyword evidence="1" id="KW-1133">Transmembrane helix</keyword>
<dbReference type="AlphaFoldDB" id="A0A2K9HI70"/>
<name>A0A2K9HI70_9LACO</name>
<feature type="transmembrane region" description="Helical" evidence="1">
    <location>
        <begin position="105"/>
        <end position="124"/>
    </location>
</feature>
<feature type="transmembrane region" description="Helical" evidence="1">
    <location>
        <begin position="76"/>
        <end position="99"/>
    </location>
</feature>
<dbReference type="KEGG" id="lali:LA20249_08680"/>
<evidence type="ECO:0000256" key="1">
    <source>
        <dbReference type="SAM" id="Phobius"/>
    </source>
</evidence>
<keyword evidence="3" id="KW-1185">Reference proteome</keyword>
<dbReference type="STRING" id="1423720.FC67_GL000280"/>
<evidence type="ECO:0000313" key="2">
    <source>
        <dbReference type="EMBL" id="AUI72251.1"/>
    </source>
</evidence>
<organism evidence="2 3">
    <name type="scientific">Companilactobacillus alimentarius DSM 20249</name>
    <dbReference type="NCBI Taxonomy" id="1423720"/>
    <lineage>
        <taxon>Bacteria</taxon>
        <taxon>Bacillati</taxon>
        <taxon>Bacillota</taxon>
        <taxon>Bacilli</taxon>
        <taxon>Lactobacillales</taxon>
        <taxon>Lactobacillaceae</taxon>
        <taxon>Companilactobacillus</taxon>
    </lineage>
</organism>
<feature type="transmembrane region" description="Helical" evidence="1">
    <location>
        <begin position="42"/>
        <end position="64"/>
    </location>
</feature>
<evidence type="ECO:0000313" key="3">
    <source>
        <dbReference type="Proteomes" id="UP000234653"/>
    </source>
</evidence>
<dbReference type="OrthoDB" id="2322477at2"/>
<feature type="transmembrane region" description="Helical" evidence="1">
    <location>
        <begin position="12"/>
        <end position="30"/>
    </location>
</feature>
<gene>
    <name evidence="2" type="ORF">LA20249_08680</name>
</gene>
<proteinExistence type="predicted"/>
<dbReference type="RefSeq" id="WP_057738038.1">
    <property type="nucleotide sequence ID" value="NZ_AZDQ01000008.1"/>
</dbReference>